<dbReference type="GO" id="GO:0000070">
    <property type="term" value="P:mitotic sister chromatid segregation"/>
    <property type="evidence" value="ECO:0007669"/>
    <property type="project" value="TreeGrafter"/>
</dbReference>
<dbReference type="GO" id="GO:0005828">
    <property type="term" value="C:kinetochore microtubule"/>
    <property type="evidence" value="ECO:0007669"/>
    <property type="project" value="TreeGrafter"/>
</dbReference>
<proteinExistence type="predicted"/>
<name>A0A9C5ZFZ4_9MUSC</name>
<sequence>MSIVEHPLKDTLDSELNVDNCESWFPLIQMHTTLKGSRDVSQNNDYFCMSAVKNSIAEYKSKSEIEIWHLQPTNNAFLKSILRLVKHVHNLSKAFLILYFVSNYAPDGADQVEASYECYKFVMTNEKLIVDPKCQEQLKKIKRNYPVIKTQHLLHAYGLNDDDLIKLVEYPSELIHRLYHHEIILKGGKLDINTLVKEIAELHDIKEEKIQFKLLQMWLSFTSDMASSDNTLLDETLYEDQNIVGTVGVEDMSTAAENVKRANYILASWPKDVAVQFLIGHMYPPEG</sequence>
<accession>A0A9C5ZFZ4</accession>
<feature type="domain" description="RZZ complex subunit KNTC1/ROD C-terminal" evidence="1">
    <location>
        <begin position="3"/>
        <end position="281"/>
    </location>
</feature>
<protein>
    <submittedName>
        <fullName evidence="3">Uncharacterized protein LOC119644296</fullName>
    </submittedName>
</protein>
<evidence type="ECO:0000259" key="1">
    <source>
        <dbReference type="Pfam" id="PF10493"/>
    </source>
</evidence>
<dbReference type="InterPro" id="IPR052802">
    <property type="entry name" value="KNTC1"/>
</dbReference>
<dbReference type="Proteomes" id="UP000092443">
    <property type="component" value="Unplaced"/>
</dbReference>
<dbReference type="KEGG" id="gfs:119644296"/>
<dbReference type="GO" id="GO:0007094">
    <property type="term" value="P:mitotic spindle assembly checkpoint signaling"/>
    <property type="evidence" value="ECO:0007669"/>
    <property type="project" value="TreeGrafter"/>
</dbReference>
<dbReference type="GO" id="GO:1903394">
    <property type="term" value="P:protein localization to kinetochore involved in kinetochore assembly"/>
    <property type="evidence" value="ECO:0007669"/>
    <property type="project" value="TreeGrafter"/>
</dbReference>
<dbReference type="GO" id="GO:0031267">
    <property type="term" value="F:small GTPase binding"/>
    <property type="evidence" value="ECO:0007669"/>
    <property type="project" value="TreeGrafter"/>
</dbReference>
<dbReference type="InterPro" id="IPR019527">
    <property type="entry name" value="RZZ-complex_KNTC1/ROD_C"/>
</dbReference>
<feature type="non-terminal residue" evidence="3">
    <location>
        <position position="287"/>
    </location>
</feature>
<gene>
    <name evidence="3" type="primary">LOC119644296</name>
</gene>
<dbReference type="RefSeq" id="XP_037899766.1">
    <property type="nucleotide sequence ID" value="XM_038043838.1"/>
</dbReference>
<dbReference type="Pfam" id="PF10493">
    <property type="entry name" value="Rod_C"/>
    <property type="match status" value="1"/>
</dbReference>
<dbReference type="GeneID" id="119644296"/>
<keyword evidence="2" id="KW-1185">Reference proteome</keyword>
<evidence type="ECO:0000313" key="2">
    <source>
        <dbReference type="Proteomes" id="UP000092443"/>
    </source>
</evidence>
<dbReference type="PANTHER" id="PTHR15688:SF1">
    <property type="entry name" value="KINETOCHORE-ASSOCIATED PROTEIN 1"/>
    <property type="match status" value="1"/>
</dbReference>
<reference evidence="3" key="1">
    <citation type="submission" date="2025-08" db="UniProtKB">
        <authorList>
            <consortium name="RefSeq"/>
        </authorList>
    </citation>
    <scope>IDENTIFICATION</scope>
    <source>
        <tissue evidence="3">Whole body pupa</tissue>
    </source>
</reference>
<organism evidence="2 3">
    <name type="scientific">Glossina fuscipes</name>
    <dbReference type="NCBI Taxonomy" id="7396"/>
    <lineage>
        <taxon>Eukaryota</taxon>
        <taxon>Metazoa</taxon>
        <taxon>Ecdysozoa</taxon>
        <taxon>Arthropoda</taxon>
        <taxon>Hexapoda</taxon>
        <taxon>Insecta</taxon>
        <taxon>Pterygota</taxon>
        <taxon>Neoptera</taxon>
        <taxon>Endopterygota</taxon>
        <taxon>Diptera</taxon>
        <taxon>Brachycera</taxon>
        <taxon>Muscomorpha</taxon>
        <taxon>Hippoboscoidea</taxon>
        <taxon>Glossinidae</taxon>
        <taxon>Glossina</taxon>
    </lineage>
</organism>
<dbReference type="GO" id="GO:0005737">
    <property type="term" value="C:cytoplasm"/>
    <property type="evidence" value="ECO:0007669"/>
    <property type="project" value="TreeGrafter"/>
</dbReference>
<evidence type="ECO:0000313" key="3">
    <source>
        <dbReference type="RefSeq" id="XP_037899766.1"/>
    </source>
</evidence>
<dbReference type="GO" id="GO:1990423">
    <property type="term" value="C:RZZ complex"/>
    <property type="evidence" value="ECO:0007669"/>
    <property type="project" value="TreeGrafter"/>
</dbReference>
<dbReference type="PANTHER" id="PTHR15688">
    <property type="entry name" value="KINETOCHORE-ASSOCIATED PROTEIN 1"/>
    <property type="match status" value="1"/>
</dbReference>
<dbReference type="AlphaFoldDB" id="A0A9C5ZFZ4"/>